<protein>
    <submittedName>
        <fullName evidence="3">Uncharacterized protein</fullName>
    </submittedName>
</protein>
<dbReference type="AlphaFoldDB" id="Q1YFS7"/>
<evidence type="ECO:0000313" key="3">
    <source>
        <dbReference type="EMBL" id="EAS48897.1"/>
    </source>
</evidence>
<name>Q1YFS7_AURMS</name>
<dbReference type="EMBL" id="AAPJ01000006">
    <property type="protein sequence ID" value="EAS48897.1"/>
    <property type="molecule type" value="Genomic_DNA"/>
</dbReference>
<dbReference type="HOGENOM" id="CLU_1370854_0_0_5"/>
<evidence type="ECO:0000313" key="4">
    <source>
        <dbReference type="Proteomes" id="UP000000321"/>
    </source>
</evidence>
<feature type="coiled-coil region" evidence="1">
    <location>
        <begin position="125"/>
        <end position="152"/>
    </location>
</feature>
<feature type="compositionally biased region" description="Basic and acidic residues" evidence="2">
    <location>
        <begin position="34"/>
        <end position="44"/>
    </location>
</feature>
<proteinExistence type="predicted"/>
<gene>
    <name evidence="3" type="ORF">SI859A1_03103</name>
</gene>
<dbReference type="Proteomes" id="UP000000321">
    <property type="component" value="Unassembled WGS sequence"/>
</dbReference>
<keyword evidence="4" id="KW-1185">Reference proteome</keyword>
<sequence length="199" mass="20884">MLHRLPEAPAKSNRAACHPPPRGGHVSGLASRAGPERAGHPPRQREAAMAGYVLTILTATALLATPAAAQSLLDTAGGRYEMQPVDGGVARLDTVTGDVEFCRVSGDAIVCTDATLGGGSDASGNGDLAARLDDLEARVEELEEGRRALIDSDDADRAVDQMQKLFRGFADIVRELDEDIRGETPPDDADADADMPGRT</sequence>
<evidence type="ECO:0000256" key="2">
    <source>
        <dbReference type="SAM" id="MobiDB-lite"/>
    </source>
</evidence>
<feature type="region of interest" description="Disordered" evidence="2">
    <location>
        <begin position="1"/>
        <end position="44"/>
    </location>
</feature>
<dbReference type="BioCyc" id="AURANTIMONAS:SI859A1_03103-MONOMER"/>
<keyword evidence="1" id="KW-0175">Coiled coil</keyword>
<accession>Q1YFS7</accession>
<comment type="caution">
    <text evidence="3">The sequence shown here is derived from an EMBL/GenBank/DDBJ whole genome shotgun (WGS) entry which is preliminary data.</text>
</comment>
<reference evidence="3 4" key="1">
    <citation type="journal article" date="2008" name="Appl. Environ. Microbiol.">
        <title>Genomic insights into Mn(II) oxidation by the marine alphaproteobacterium Aurantimonas sp. strain SI85-9A1.</title>
        <authorList>
            <person name="Dick G.J."/>
            <person name="Podell S."/>
            <person name="Johnson H.A."/>
            <person name="Rivera-Espinoza Y."/>
            <person name="Bernier-Latmani R."/>
            <person name="McCarthy J.K."/>
            <person name="Torpey J.W."/>
            <person name="Clement B.G."/>
            <person name="Gaasterland T."/>
            <person name="Tebo B.M."/>
        </authorList>
    </citation>
    <scope>NUCLEOTIDE SEQUENCE [LARGE SCALE GENOMIC DNA]</scope>
    <source>
        <strain evidence="3 4">SI85-9A1</strain>
    </source>
</reference>
<feature type="region of interest" description="Disordered" evidence="2">
    <location>
        <begin position="177"/>
        <end position="199"/>
    </location>
</feature>
<organism evidence="3 4">
    <name type="scientific">Aurantimonas manganoxydans (strain ATCC BAA-1229 / DSM 21871 / SI85-9A1)</name>
    <dbReference type="NCBI Taxonomy" id="287752"/>
    <lineage>
        <taxon>Bacteria</taxon>
        <taxon>Pseudomonadati</taxon>
        <taxon>Pseudomonadota</taxon>
        <taxon>Alphaproteobacteria</taxon>
        <taxon>Hyphomicrobiales</taxon>
        <taxon>Aurantimonadaceae</taxon>
        <taxon>Aurantimonas</taxon>
    </lineage>
</organism>
<evidence type="ECO:0000256" key="1">
    <source>
        <dbReference type="SAM" id="Coils"/>
    </source>
</evidence>